<organism evidence="1 2">
    <name type="scientific">Halorussus limi</name>
    <dbReference type="NCBI Taxonomy" id="2938695"/>
    <lineage>
        <taxon>Archaea</taxon>
        <taxon>Methanobacteriati</taxon>
        <taxon>Methanobacteriota</taxon>
        <taxon>Stenosarchaea group</taxon>
        <taxon>Halobacteria</taxon>
        <taxon>Halobacteriales</taxon>
        <taxon>Haladaptataceae</taxon>
        <taxon>Halorussus</taxon>
    </lineage>
</organism>
<dbReference type="Proteomes" id="UP000830729">
    <property type="component" value="Chromosome"/>
</dbReference>
<dbReference type="RefSeq" id="WP_248649014.1">
    <property type="nucleotide sequence ID" value="NZ_CP096659.1"/>
</dbReference>
<reference evidence="1 2" key="1">
    <citation type="submission" date="2022-04" db="EMBL/GenBank/DDBJ databases">
        <title>Diverse halophilic archaea isolated from saline environments.</title>
        <authorList>
            <person name="Cui H.-L."/>
        </authorList>
    </citation>
    <scope>NUCLEOTIDE SEQUENCE [LARGE SCALE GENOMIC DNA]</scope>
    <source>
        <strain evidence="1 2">XZYJT49</strain>
    </source>
</reference>
<dbReference type="GeneID" id="72185610"/>
<keyword evidence="2" id="KW-1185">Reference proteome</keyword>
<dbReference type="EMBL" id="CP096659">
    <property type="protein sequence ID" value="UPV72955.1"/>
    <property type="molecule type" value="Genomic_DNA"/>
</dbReference>
<dbReference type="KEGG" id="halx:M0R89_10385"/>
<name>A0A8U0HPI5_9EURY</name>
<dbReference type="PROSITE" id="PS51318">
    <property type="entry name" value="TAT"/>
    <property type="match status" value="1"/>
</dbReference>
<sequence length="93" mass="9762">MSDEETETDEQRTDEARRSFLKKGALASGALALGGSAIDSAAAQETTTTSTQGGIQALVFSYNYYPGTTFTVEGQLPGPLTQDILDGVQDQGI</sequence>
<evidence type="ECO:0008006" key="3">
    <source>
        <dbReference type="Google" id="ProtNLM"/>
    </source>
</evidence>
<evidence type="ECO:0000313" key="1">
    <source>
        <dbReference type="EMBL" id="UPV72955.1"/>
    </source>
</evidence>
<dbReference type="AlphaFoldDB" id="A0A8U0HPI5"/>
<accession>A0A8U0HPI5</accession>
<dbReference type="InterPro" id="IPR006311">
    <property type="entry name" value="TAT_signal"/>
</dbReference>
<protein>
    <recommendedName>
        <fullName evidence="3">Twin-arginine translocation signal domain-containing protein</fullName>
    </recommendedName>
</protein>
<proteinExistence type="predicted"/>
<gene>
    <name evidence="1" type="ORF">M0R89_10385</name>
</gene>
<evidence type="ECO:0000313" key="2">
    <source>
        <dbReference type="Proteomes" id="UP000830729"/>
    </source>
</evidence>